<organism evidence="2">
    <name type="scientific">Mesocestoides corti</name>
    <name type="common">Flatworm</name>
    <dbReference type="NCBI Taxonomy" id="53468"/>
    <lineage>
        <taxon>Eukaryota</taxon>
        <taxon>Metazoa</taxon>
        <taxon>Spiralia</taxon>
        <taxon>Lophotrochozoa</taxon>
        <taxon>Platyhelminthes</taxon>
        <taxon>Cestoda</taxon>
        <taxon>Eucestoda</taxon>
        <taxon>Cyclophyllidea</taxon>
        <taxon>Mesocestoididae</taxon>
        <taxon>Mesocestoides</taxon>
    </lineage>
</organism>
<name>A0A0R3URR8_MESCO</name>
<evidence type="ECO:0000256" key="1">
    <source>
        <dbReference type="SAM" id="MobiDB-lite"/>
    </source>
</evidence>
<dbReference type="WBParaSite" id="MCOS_0001057301-mRNA-1">
    <property type="protein sequence ID" value="MCOS_0001057301-mRNA-1"/>
    <property type="gene ID" value="MCOS_0001057301"/>
</dbReference>
<sequence length="44" mass="5064">LQVSGRRRRGGRPRSPTKHGLLKQQNRSTSPWTRPPFLVKKAVQ</sequence>
<reference evidence="2" key="1">
    <citation type="submission" date="2017-02" db="UniProtKB">
        <authorList>
            <consortium name="WormBaseParasite"/>
        </authorList>
    </citation>
    <scope>IDENTIFICATION</scope>
</reference>
<evidence type="ECO:0000313" key="2">
    <source>
        <dbReference type="WBParaSite" id="MCOS_0001057301-mRNA-1"/>
    </source>
</evidence>
<dbReference type="AlphaFoldDB" id="A0A0R3URR8"/>
<feature type="compositionally biased region" description="Basic residues" evidence="1">
    <location>
        <begin position="1"/>
        <end position="21"/>
    </location>
</feature>
<feature type="region of interest" description="Disordered" evidence="1">
    <location>
        <begin position="1"/>
        <end position="44"/>
    </location>
</feature>
<proteinExistence type="predicted"/>
<feature type="compositionally biased region" description="Polar residues" evidence="1">
    <location>
        <begin position="23"/>
        <end position="32"/>
    </location>
</feature>
<accession>A0A0R3URR8</accession>
<protein>
    <submittedName>
        <fullName evidence="2">Ribosomal protein S12</fullName>
    </submittedName>
</protein>